<dbReference type="CDD" id="cd03243">
    <property type="entry name" value="ABC_MutS_homologs"/>
    <property type="match status" value="1"/>
</dbReference>
<organism evidence="7">
    <name type="scientific">Oryza glumipatula</name>
    <dbReference type="NCBI Taxonomy" id="40148"/>
    <lineage>
        <taxon>Eukaryota</taxon>
        <taxon>Viridiplantae</taxon>
        <taxon>Streptophyta</taxon>
        <taxon>Embryophyta</taxon>
        <taxon>Tracheophyta</taxon>
        <taxon>Spermatophyta</taxon>
        <taxon>Magnoliopsida</taxon>
        <taxon>Liliopsida</taxon>
        <taxon>Poales</taxon>
        <taxon>Poaceae</taxon>
        <taxon>BOP clade</taxon>
        <taxon>Oryzoideae</taxon>
        <taxon>Oryzeae</taxon>
        <taxon>Oryzinae</taxon>
        <taxon>Oryza</taxon>
    </lineage>
</organism>
<feature type="region of interest" description="Disordered" evidence="5">
    <location>
        <begin position="126"/>
        <end position="149"/>
    </location>
</feature>
<keyword evidence="4" id="KW-0238">DNA-binding</keyword>
<sequence length="1240" mass="136153">MDREPVKPWPTHQSRHVGTCAHYPEKRAAVSHNHNPTPPLGCSRPDTSQNPKPPISLSSSPLLASPKTLAVAVGRRSHSAGVHGGGRSQALRGPGSHRKAGTLAAAGLLPLPARRAAPWPFSGCSRARSWPPRRGGSPSPPTRFSGAATALAAPRSPRCELPSHPPGICCLLLLLLYRRLFNRRSWSKPRKVSRSISMVSRKMNKQGDLCNEGMLPHILWWKEKMERCRKPSSMQLTQRLVYSNILGLDPTLRNGSLKDGSLNTEMLQFKSKFPREVLLCRVGDFYEAVGFDACILVEHAGLNPFGGLRSDSIPKAGCPVMSQRISTILHAHPGSPYVFGLAEVDHDVEFPDPMPVVGISRSAKGYCLISVLETMKTYSAEEGLTEEAVVTKLRICRYHHLYLHSSLRNNSSGTSRWGEFGEGGLLWGECSGKSFEWFDGNPIEELLCKVREIYGLEEKTVFRNVTVSLEGRPQPLYLGTATQIGVIPTEGIPSLLKIVLPPNFGGLPSLYIRDLLLNPPSFDVASSVQEACRLMGSITCSIPEFTCIPAAKLVKLLESKEVNHIEFCRIKNVLDEVLFMGSNAELSAILNKLLDPAAIVTGFKVEADILVNECSFISQRIAEVISLGGESDQAITSSEYIPKEFFNDMESSWKGRVKRVHAEEEFSNVDIAAEALSTAVIEDFLPIISRVKSVMSSNGSSKGEICYAKEHESVWFKGRRFTPNVWANTPGELQIKQLKPAIDSKGRKVGEEWFTTIKVENALTRYHEACDNAKRKVLELLRGLSSELQDKINVLVFCSTMLIITKALFGHVSEGRRRGWVLPTISPLCKDNVTEEISSEMELSGTFPYWLDTNQGNAILNDVHMHSLFILTGPNGGGKSSMLRSVCAAALLGICGLMVPAASAVIPHFDSIMLHMKAYDSPADGKSSFQIEMSEIRSLVCRATARSLVLIDEICRGTETAKGTCIAGSIIERLDNVGCIGIISTHLHGIFDLPLSLHNTDFKAMGTEIIDGCIQPTWKLMDGICRESLAFQTARKEGMPDLIIRRAEELYLAMSTNSKQTSSAVHHEISIANSTVNSLVEKPNYLRNGLELQSGSFGLLRKEIESVVTTICKKKLLDLYNKRSISELIEVVCVAVGAREQPPPSTVGRSSIYVIIRRDSKLYIGQTDDLVGRLSAHRSKEGMQDATILYILVPGKSIACQLETLLINQLPLKGFKLINKADGKHRNFGISLVPGEAIAA</sequence>
<proteinExistence type="predicted"/>
<feature type="compositionally biased region" description="Low complexity" evidence="5">
    <location>
        <begin position="126"/>
        <end position="146"/>
    </location>
</feature>
<dbReference type="InterPro" id="IPR035901">
    <property type="entry name" value="GIY-YIG_endonuc_sf"/>
</dbReference>
<feature type="region of interest" description="Disordered" evidence="5">
    <location>
        <begin position="76"/>
        <end position="98"/>
    </location>
</feature>
<feature type="domain" description="DNA mismatch repair proteins mutS family" evidence="6">
    <location>
        <begin position="947"/>
        <end position="963"/>
    </location>
</feature>
<dbReference type="GO" id="GO:0030983">
    <property type="term" value="F:mismatched DNA binding"/>
    <property type="evidence" value="ECO:0007669"/>
    <property type="project" value="InterPro"/>
</dbReference>
<feature type="region of interest" description="Disordered" evidence="5">
    <location>
        <begin position="24"/>
        <end position="61"/>
    </location>
</feature>
<dbReference type="PROSITE" id="PS00486">
    <property type="entry name" value="DNA_MISMATCH_REPAIR_2"/>
    <property type="match status" value="1"/>
</dbReference>
<keyword evidence="3" id="KW-0067">ATP-binding</keyword>
<dbReference type="GO" id="GO:0005524">
    <property type="term" value="F:ATP binding"/>
    <property type="evidence" value="ECO:0007669"/>
    <property type="project" value="UniProtKB-KW"/>
</dbReference>
<dbReference type="EnsemblPlants" id="OGLUM04G18140.1">
    <property type="protein sequence ID" value="OGLUM04G18140.1"/>
    <property type="gene ID" value="OGLUM04G18140"/>
</dbReference>
<keyword evidence="1" id="KW-0547">Nucleotide-binding</keyword>
<keyword evidence="2" id="KW-0227">DNA damage</keyword>
<dbReference type="InterPro" id="IPR000432">
    <property type="entry name" value="DNA_mismatch_repair_MutS_C"/>
</dbReference>
<evidence type="ECO:0000313" key="7">
    <source>
        <dbReference type="EnsemblPlants" id="OGLUM04G18140.1"/>
    </source>
</evidence>
<keyword evidence="8" id="KW-1185">Reference proteome</keyword>
<evidence type="ECO:0000256" key="2">
    <source>
        <dbReference type="ARBA" id="ARBA00022763"/>
    </source>
</evidence>
<dbReference type="SUPFAM" id="SSF82771">
    <property type="entry name" value="GIY-YIG endonuclease"/>
    <property type="match status" value="1"/>
</dbReference>
<evidence type="ECO:0000256" key="3">
    <source>
        <dbReference type="ARBA" id="ARBA00022840"/>
    </source>
</evidence>
<dbReference type="SUPFAM" id="SSF55271">
    <property type="entry name" value="DNA repair protein MutS, domain I"/>
    <property type="match status" value="1"/>
</dbReference>
<dbReference type="PANTHER" id="PTHR48448:SF1">
    <property type="entry name" value="MUTL PROTEIN ISOFORM 1"/>
    <property type="match status" value="1"/>
</dbReference>
<dbReference type="SUPFAM" id="SSF52540">
    <property type="entry name" value="P-loop containing nucleoside triphosphate hydrolases"/>
    <property type="match status" value="1"/>
</dbReference>
<evidence type="ECO:0000256" key="4">
    <source>
        <dbReference type="ARBA" id="ARBA00023125"/>
    </source>
</evidence>
<dbReference type="Pfam" id="PF00488">
    <property type="entry name" value="MutS_V"/>
    <property type="match status" value="1"/>
</dbReference>
<dbReference type="InterPro" id="IPR016151">
    <property type="entry name" value="DNA_mismatch_repair_MutS_N"/>
</dbReference>
<dbReference type="Gene3D" id="3.40.1170.10">
    <property type="entry name" value="DNA repair protein MutS, domain I"/>
    <property type="match status" value="1"/>
</dbReference>
<accession>A0A0D9ZMX3</accession>
<evidence type="ECO:0000256" key="1">
    <source>
        <dbReference type="ARBA" id="ARBA00022741"/>
    </source>
</evidence>
<dbReference type="SMART" id="SM00534">
    <property type="entry name" value="MUTSac"/>
    <property type="match status" value="1"/>
</dbReference>
<reference evidence="7" key="2">
    <citation type="submission" date="2018-05" db="EMBL/GenBank/DDBJ databases">
        <title>OgluRS3 (Oryza glumaepatula Reference Sequence Version 3).</title>
        <authorList>
            <person name="Zhang J."/>
            <person name="Kudrna D."/>
            <person name="Lee S."/>
            <person name="Talag J."/>
            <person name="Welchert J."/>
            <person name="Wing R.A."/>
        </authorList>
    </citation>
    <scope>NUCLEOTIDE SEQUENCE [LARGE SCALE GENOMIC DNA]</scope>
</reference>
<evidence type="ECO:0000259" key="6">
    <source>
        <dbReference type="PROSITE" id="PS00486"/>
    </source>
</evidence>
<evidence type="ECO:0000256" key="5">
    <source>
        <dbReference type="SAM" id="MobiDB-lite"/>
    </source>
</evidence>
<evidence type="ECO:0000313" key="8">
    <source>
        <dbReference type="Proteomes" id="UP000026961"/>
    </source>
</evidence>
<dbReference type="GO" id="GO:0006298">
    <property type="term" value="P:mismatch repair"/>
    <property type="evidence" value="ECO:0007669"/>
    <property type="project" value="InterPro"/>
</dbReference>
<dbReference type="PANTHER" id="PTHR48448">
    <property type="entry name" value="MUTL PROTEIN ISOFORM 1"/>
    <property type="match status" value="1"/>
</dbReference>
<dbReference type="InterPro" id="IPR027417">
    <property type="entry name" value="P-loop_NTPase"/>
</dbReference>
<dbReference type="InterPro" id="IPR053276">
    <property type="entry name" value="MtDNA_mismatch_repair_MutS"/>
</dbReference>
<dbReference type="Gramene" id="OGLUM04G18140.1">
    <property type="protein sequence ID" value="OGLUM04G18140.1"/>
    <property type="gene ID" value="OGLUM04G18140"/>
</dbReference>
<dbReference type="FunFam" id="3.40.50.300:FF:001188">
    <property type="entry name" value="DNA mismatch repair protein"/>
    <property type="match status" value="1"/>
</dbReference>
<dbReference type="AlphaFoldDB" id="A0A0D9ZMX3"/>
<reference evidence="7" key="1">
    <citation type="submission" date="2015-04" db="UniProtKB">
        <authorList>
            <consortium name="EnsemblPlants"/>
        </authorList>
    </citation>
    <scope>IDENTIFICATION</scope>
</reference>
<dbReference type="STRING" id="40148.A0A0D9ZMX3"/>
<dbReference type="Proteomes" id="UP000026961">
    <property type="component" value="Chromosome 4"/>
</dbReference>
<dbReference type="Gene3D" id="3.40.50.300">
    <property type="entry name" value="P-loop containing nucleotide triphosphate hydrolases"/>
    <property type="match status" value="1"/>
</dbReference>
<protein>
    <recommendedName>
        <fullName evidence="6">DNA mismatch repair proteins mutS family domain-containing protein</fullName>
    </recommendedName>
</protein>
<name>A0A0D9ZMX3_9ORYZ</name>
<dbReference type="eggNOG" id="KOG0217">
    <property type="taxonomic scope" value="Eukaryota"/>
</dbReference>